<name>A0A2M8BW85_9BACT</name>
<organism evidence="2 3">
    <name type="scientific">Candidatus Collierbacteria bacterium CG_4_9_14_3_um_filter_43_16</name>
    <dbReference type="NCBI Taxonomy" id="1974532"/>
    <lineage>
        <taxon>Bacteria</taxon>
        <taxon>Candidatus Collieribacteriota</taxon>
    </lineage>
</organism>
<evidence type="ECO:0000256" key="1">
    <source>
        <dbReference type="SAM" id="Phobius"/>
    </source>
</evidence>
<dbReference type="InterPro" id="IPR011055">
    <property type="entry name" value="Dup_hybrid_motif"/>
</dbReference>
<dbReference type="CDD" id="cd12797">
    <property type="entry name" value="M23_peptidase"/>
    <property type="match status" value="1"/>
</dbReference>
<protein>
    <recommendedName>
        <fullName evidence="4">Peptidase M23 domain-containing protein</fullName>
    </recommendedName>
</protein>
<dbReference type="SUPFAM" id="SSF51261">
    <property type="entry name" value="Duplicated hybrid motif"/>
    <property type="match status" value="1"/>
</dbReference>
<evidence type="ECO:0000313" key="2">
    <source>
        <dbReference type="EMBL" id="PJB48100.1"/>
    </source>
</evidence>
<keyword evidence="1" id="KW-0472">Membrane</keyword>
<keyword evidence="1" id="KW-1133">Transmembrane helix</keyword>
<gene>
    <name evidence="2" type="ORF">CO104_01980</name>
</gene>
<dbReference type="AlphaFoldDB" id="A0A2M8BW85"/>
<evidence type="ECO:0008006" key="4">
    <source>
        <dbReference type="Google" id="ProtNLM"/>
    </source>
</evidence>
<feature type="transmembrane region" description="Helical" evidence="1">
    <location>
        <begin position="20"/>
        <end position="45"/>
    </location>
</feature>
<evidence type="ECO:0000313" key="3">
    <source>
        <dbReference type="Proteomes" id="UP000231196"/>
    </source>
</evidence>
<keyword evidence="1" id="KW-0812">Transmembrane</keyword>
<sequence>MNPQLVFTLWSFRKELKFVLLAFVTILMLPVIAVILLTQVGINIISDKLVDQNPITQSIQIKDPITGEVVKEINPTIVWPTKGIITLEFGESSLYQVFHTGLDIAGKLDDPVNPAMDGTVIYAGEIFWGYGKHVIV</sequence>
<dbReference type="Gene3D" id="2.70.70.10">
    <property type="entry name" value="Glucose Permease (Domain IIA)"/>
    <property type="match status" value="1"/>
</dbReference>
<proteinExistence type="predicted"/>
<reference evidence="3" key="1">
    <citation type="submission" date="2017-09" db="EMBL/GenBank/DDBJ databases">
        <title>Depth-based differentiation of microbial function through sediment-hosted aquifers and enrichment of novel symbionts in the deep terrestrial subsurface.</title>
        <authorList>
            <person name="Probst A.J."/>
            <person name="Ladd B."/>
            <person name="Jarett J.K."/>
            <person name="Geller-Mcgrath D.E."/>
            <person name="Sieber C.M.K."/>
            <person name="Emerson J.B."/>
            <person name="Anantharaman K."/>
            <person name="Thomas B.C."/>
            <person name="Malmstrom R."/>
            <person name="Stieglmeier M."/>
            <person name="Klingl A."/>
            <person name="Woyke T."/>
            <person name="Ryan C.M."/>
            <person name="Banfield J.F."/>
        </authorList>
    </citation>
    <scope>NUCLEOTIDE SEQUENCE [LARGE SCALE GENOMIC DNA]</scope>
</reference>
<dbReference type="Proteomes" id="UP000231196">
    <property type="component" value="Unassembled WGS sequence"/>
</dbReference>
<accession>A0A2M8BW85</accession>
<comment type="caution">
    <text evidence="2">The sequence shown here is derived from an EMBL/GenBank/DDBJ whole genome shotgun (WGS) entry which is preliminary data.</text>
</comment>
<feature type="non-terminal residue" evidence="2">
    <location>
        <position position="136"/>
    </location>
</feature>
<dbReference type="EMBL" id="PFUC01000043">
    <property type="protein sequence ID" value="PJB48100.1"/>
    <property type="molecule type" value="Genomic_DNA"/>
</dbReference>